<accession>A0A1J5DZ17</accession>
<dbReference type="PROSITE" id="PS00816">
    <property type="entry name" value="AIPM_HOMOCIT_SYNTH_2"/>
    <property type="match status" value="1"/>
</dbReference>
<keyword evidence="10 11" id="KW-0100">Branched-chain amino acid biosynthesis</keyword>
<gene>
    <name evidence="11" type="primary">leuA</name>
    <name evidence="13" type="ORF">AUJ95_03520</name>
</gene>
<feature type="binding site" evidence="11">
    <location>
        <position position="201"/>
    </location>
    <ligand>
        <name>Mn(2+)</name>
        <dbReference type="ChEBI" id="CHEBI:29035"/>
    </ligand>
</feature>
<protein>
    <recommendedName>
        <fullName evidence="4 11">2-isopropylmalate synthase</fullName>
        <ecNumber evidence="3 11">2.3.3.13</ecNumber>
    </recommendedName>
    <alternativeName>
        <fullName evidence="11">Alpha-IPM synthase</fullName>
    </alternativeName>
    <alternativeName>
        <fullName evidence="11">Alpha-isopropylmalate synthase</fullName>
    </alternativeName>
</protein>
<dbReference type="PANTHER" id="PTHR10277">
    <property type="entry name" value="HOMOCITRATE SYNTHASE-RELATED"/>
    <property type="match status" value="1"/>
</dbReference>
<evidence type="ECO:0000256" key="3">
    <source>
        <dbReference type="ARBA" id="ARBA00012973"/>
    </source>
</evidence>
<dbReference type="Pfam" id="PF22617">
    <property type="entry name" value="HCS_D2"/>
    <property type="match status" value="1"/>
</dbReference>
<feature type="region of interest" description="Regulatory domain" evidence="11">
    <location>
        <begin position="390"/>
        <end position="505"/>
    </location>
</feature>
<dbReference type="CDD" id="cd07940">
    <property type="entry name" value="DRE_TIM_IPMS"/>
    <property type="match status" value="1"/>
</dbReference>
<comment type="pathway">
    <text evidence="1 11">Amino-acid biosynthesis; L-leucine biosynthesis; L-leucine from 3-methyl-2-oxobutanoate: step 1/4.</text>
</comment>
<organism evidence="13 14">
    <name type="scientific">Candidatus Desantisbacteria bacterium CG2_30_40_21</name>
    <dbReference type="NCBI Taxonomy" id="1817895"/>
    <lineage>
        <taxon>Bacteria</taxon>
        <taxon>Candidatus Desantisiibacteriota</taxon>
    </lineage>
</organism>
<feature type="domain" description="Pyruvate carboxyltransferase" evidence="12">
    <location>
        <begin position="4"/>
        <end position="266"/>
    </location>
</feature>
<dbReference type="GO" id="GO:0009098">
    <property type="term" value="P:L-leucine biosynthetic process"/>
    <property type="evidence" value="ECO:0007669"/>
    <property type="project" value="UniProtKB-UniRule"/>
</dbReference>
<dbReference type="SMART" id="SM00917">
    <property type="entry name" value="LeuA_dimer"/>
    <property type="match status" value="1"/>
</dbReference>
<comment type="catalytic activity">
    <reaction evidence="11">
        <text>3-methyl-2-oxobutanoate + acetyl-CoA + H2O = (2S)-2-isopropylmalate + CoA + H(+)</text>
        <dbReference type="Rhea" id="RHEA:21524"/>
        <dbReference type="ChEBI" id="CHEBI:1178"/>
        <dbReference type="ChEBI" id="CHEBI:11851"/>
        <dbReference type="ChEBI" id="CHEBI:15377"/>
        <dbReference type="ChEBI" id="CHEBI:15378"/>
        <dbReference type="ChEBI" id="CHEBI:57287"/>
        <dbReference type="ChEBI" id="CHEBI:57288"/>
        <dbReference type="EC" id="2.3.3.13"/>
    </reaction>
</comment>
<dbReference type="PROSITE" id="PS00815">
    <property type="entry name" value="AIPM_HOMOCIT_SYNTH_1"/>
    <property type="match status" value="1"/>
</dbReference>
<comment type="function">
    <text evidence="11">Catalyzes the condensation of the acetyl group of acetyl-CoA with 3-methyl-2-oxobutanoate (2-ketoisovalerate) to form 3-carboxy-3-hydroxy-4-methylpentanoate (2-isopropylmalate).</text>
</comment>
<evidence type="ECO:0000259" key="12">
    <source>
        <dbReference type="PROSITE" id="PS50991"/>
    </source>
</evidence>
<evidence type="ECO:0000256" key="1">
    <source>
        <dbReference type="ARBA" id="ARBA00004689"/>
    </source>
</evidence>
<comment type="caution">
    <text evidence="13">The sequence shown here is derived from an EMBL/GenBank/DDBJ whole genome shotgun (WGS) entry which is preliminary data.</text>
</comment>
<dbReference type="SUPFAM" id="SSF110921">
    <property type="entry name" value="2-isopropylmalate synthase LeuA, allosteric (dimerisation) domain"/>
    <property type="match status" value="1"/>
</dbReference>
<dbReference type="Proteomes" id="UP000183085">
    <property type="component" value="Unassembled WGS sequence"/>
</dbReference>
<dbReference type="InterPro" id="IPR002034">
    <property type="entry name" value="AIPM/Hcit_synth_CS"/>
</dbReference>
<dbReference type="InterPro" id="IPR013785">
    <property type="entry name" value="Aldolase_TIM"/>
</dbReference>
<evidence type="ECO:0000313" key="14">
    <source>
        <dbReference type="Proteomes" id="UP000183085"/>
    </source>
</evidence>
<dbReference type="AlphaFoldDB" id="A0A1J5DZ17"/>
<comment type="similarity">
    <text evidence="2 11">Belongs to the alpha-IPM synthase/homocitrate synthase family. LeuA type 1 subfamily.</text>
</comment>
<dbReference type="Pfam" id="PF08502">
    <property type="entry name" value="LeuA_dimer"/>
    <property type="match status" value="1"/>
</dbReference>
<dbReference type="GO" id="GO:0003852">
    <property type="term" value="F:2-isopropylmalate synthase activity"/>
    <property type="evidence" value="ECO:0007669"/>
    <property type="project" value="UniProtKB-UniRule"/>
</dbReference>
<feature type="binding site" evidence="11">
    <location>
        <position position="203"/>
    </location>
    <ligand>
        <name>Mn(2+)</name>
        <dbReference type="ChEBI" id="CHEBI:29035"/>
    </ligand>
</feature>
<dbReference type="STRING" id="1817895.AUJ95_03520"/>
<dbReference type="FunFam" id="1.10.238.260:FF:000001">
    <property type="entry name" value="2-isopropylmalate synthase"/>
    <property type="match status" value="1"/>
</dbReference>
<dbReference type="SUPFAM" id="SSF51569">
    <property type="entry name" value="Aldolase"/>
    <property type="match status" value="1"/>
</dbReference>
<dbReference type="InterPro" id="IPR054691">
    <property type="entry name" value="LeuA/HCS_post-cat"/>
</dbReference>
<reference evidence="13 14" key="1">
    <citation type="journal article" date="2016" name="Environ. Microbiol.">
        <title>Genomic resolution of a cold subsurface aquifer community provides metabolic insights for novel microbes adapted to high CO concentrations.</title>
        <authorList>
            <person name="Probst A.J."/>
            <person name="Castelle C.J."/>
            <person name="Singh A."/>
            <person name="Brown C.T."/>
            <person name="Anantharaman K."/>
            <person name="Sharon I."/>
            <person name="Hug L.A."/>
            <person name="Burstein D."/>
            <person name="Emerson J.B."/>
            <person name="Thomas B.C."/>
            <person name="Banfield J.F."/>
        </authorList>
    </citation>
    <scope>NUCLEOTIDE SEQUENCE [LARGE SCALE GENOMIC DNA]</scope>
    <source>
        <strain evidence="13">CG2_30_40_21</strain>
    </source>
</reference>
<comment type="cofactor">
    <cofactor evidence="11">
        <name>Mn(2+)</name>
        <dbReference type="ChEBI" id="CHEBI:29035"/>
    </cofactor>
</comment>
<evidence type="ECO:0000256" key="8">
    <source>
        <dbReference type="ARBA" id="ARBA00022723"/>
    </source>
</evidence>
<dbReference type="GO" id="GO:0003985">
    <property type="term" value="F:acetyl-CoA C-acetyltransferase activity"/>
    <property type="evidence" value="ECO:0007669"/>
    <property type="project" value="UniProtKB-UniRule"/>
</dbReference>
<dbReference type="Gene3D" id="3.30.160.270">
    <property type="match status" value="1"/>
</dbReference>
<keyword evidence="6 11" id="KW-0028">Amino-acid biosynthesis</keyword>
<evidence type="ECO:0000256" key="9">
    <source>
        <dbReference type="ARBA" id="ARBA00023211"/>
    </source>
</evidence>
<evidence type="ECO:0000256" key="6">
    <source>
        <dbReference type="ARBA" id="ARBA00022605"/>
    </source>
</evidence>
<dbReference type="GO" id="GO:0005737">
    <property type="term" value="C:cytoplasm"/>
    <property type="evidence" value="ECO:0007669"/>
    <property type="project" value="UniProtKB-UniRule"/>
</dbReference>
<evidence type="ECO:0000256" key="4">
    <source>
        <dbReference type="ARBA" id="ARBA00018198"/>
    </source>
</evidence>
<dbReference type="EC" id="2.3.3.13" evidence="3 11"/>
<feature type="binding site" evidence="11">
    <location>
        <position position="13"/>
    </location>
    <ligand>
        <name>Mn(2+)</name>
        <dbReference type="ChEBI" id="CHEBI:29035"/>
    </ligand>
</feature>
<dbReference type="NCBIfam" id="TIGR00973">
    <property type="entry name" value="leuA_bact"/>
    <property type="match status" value="1"/>
</dbReference>
<dbReference type="Pfam" id="PF00682">
    <property type="entry name" value="HMGL-like"/>
    <property type="match status" value="1"/>
</dbReference>
<dbReference type="InterPro" id="IPR000891">
    <property type="entry name" value="PYR_CT"/>
</dbReference>
<dbReference type="PROSITE" id="PS50991">
    <property type="entry name" value="PYR_CT"/>
    <property type="match status" value="1"/>
</dbReference>
<dbReference type="NCBIfam" id="NF002087">
    <property type="entry name" value="PRK00915.1-4"/>
    <property type="match status" value="1"/>
</dbReference>
<dbReference type="EMBL" id="MNYI01000087">
    <property type="protein sequence ID" value="OIP41333.1"/>
    <property type="molecule type" value="Genomic_DNA"/>
</dbReference>
<evidence type="ECO:0000256" key="7">
    <source>
        <dbReference type="ARBA" id="ARBA00022679"/>
    </source>
</evidence>
<evidence type="ECO:0000256" key="2">
    <source>
        <dbReference type="ARBA" id="ARBA00009396"/>
    </source>
</evidence>
<comment type="subunit">
    <text evidence="11">Homodimer.</text>
</comment>
<feature type="binding site" evidence="11">
    <location>
        <position position="237"/>
    </location>
    <ligand>
        <name>Mn(2+)</name>
        <dbReference type="ChEBI" id="CHEBI:29035"/>
    </ligand>
</feature>
<keyword evidence="9 11" id="KW-0464">Manganese</keyword>
<sequence length="505" mass="54521">MERIFIFDTTLRDGEQSPGASLEVSQKIKIAKQLAKLGVDIIEAGFPITSDGDFEAVRLIAQEVEGPIICGLARALPEDINRAAEAVKYAKRPRIHVFLATSEIHRKYKLNKAKEEIIRLAVEGVKHAKGYIEDIEFSPEDASRTEPDFLYAVIEAIINAGATTVNIPDTVGYAIPEEFGSLIRNIIANVPNISKAVLSVHCHNDLGLATANSLAAIAAGARQVECTINGIGERAGNAAMEEIVMAINTRKDLFGFTTGIDTTQIHKISRLVSYSTGMVVQPNKAIIGANAFAHEAGIHQDGVLKEKTTYEIMTPESIGLKENRLVLGKLSGRHAFTVRLQDMRYELNEDELNRAFISFKAMADKKREITDSDIEAIVSDELQTIGETYKLEKVQIICGTPGITPVATVAIKNQTGEIIEKTADGDGPIDAIGKAIGAIVGISLKLVNFSVQSVSGGTDAVGEINIRLEADGRLFAGRGIDTDIVVASAKAYVNAVNKMIVSREQ</sequence>
<dbReference type="GO" id="GO:0030145">
    <property type="term" value="F:manganese ion binding"/>
    <property type="evidence" value="ECO:0007669"/>
    <property type="project" value="UniProtKB-UniRule"/>
</dbReference>
<evidence type="ECO:0000256" key="10">
    <source>
        <dbReference type="ARBA" id="ARBA00023304"/>
    </source>
</evidence>
<keyword evidence="8 11" id="KW-0479">Metal-binding</keyword>
<dbReference type="NCBIfam" id="NF002086">
    <property type="entry name" value="PRK00915.1-3"/>
    <property type="match status" value="1"/>
</dbReference>
<dbReference type="UniPathway" id="UPA00048">
    <property type="reaction ID" value="UER00070"/>
</dbReference>
<dbReference type="InterPro" id="IPR036230">
    <property type="entry name" value="LeuA_allosteric_dom_sf"/>
</dbReference>
<dbReference type="InterPro" id="IPR013709">
    <property type="entry name" value="2-isopropylmalate_synth_dimer"/>
</dbReference>
<dbReference type="FunFam" id="3.30.160.270:FF:000003">
    <property type="entry name" value="2-isopropylmalate synthase"/>
    <property type="match status" value="1"/>
</dbReference>
<keyword evidence="11" id="KW-0963">Cytoplasm</keyword>
<dbReference type="Gene3D" id="1.10.238.260">
    <property type="match status" value="1"/>
</dbReference>
<dbReference type="FunFam" id="3.20.20.70:FF:000010">
    <property type="entry name" value="2-isopropylmalate synthase"/>
    <property type="match status" value="1"/>
</dbReference>
<keyword evidence="5 11" id="KW-0432">Leucine biosynthesis</keyword>
<dbReference type="InterPro" id="IPR005671">
    <property type="entry name" value="LeuA_bact_synth"/>
</dbReference>
<dbReference type="Gene3D" id="3.20.20.70">
    <property type="entry name" value="Aldolase class I"/>
    <property type="match status" value="1"/>
</dbReference>
<evidence type="ECO:0000256" key="5">
    <source>
        <dbReference type="ARBA" id="ARBA00022430"/>
    </source>
</evidence>
<evidence type="ECO:0000313" key="13">
    <source>
        <dbReference type="EMBL" id="OIP41333.1"/>
    </source>
</evidence>
<dbReference type="PANTHER" id="PTHR10277:SF9">
    <property type="entry name" value="2-ISOPROPYLMALATE SYNTHASE 1, CHLOROPLASTIC-RELATED"/>
    <property type="match status" value="1"/>
</dbReference>
<proteinExistence type="inferred from homology"/>
<dbReference type="InterPro" id="IPR050073">
    <property type="entry name" value="2-IPM_HCS-like"/>
</dbReference>
<keyword evidence="7 11" id="KW-0808">Transferase</keyword>
<dbReference type="HAMAP" id="MF_01025">
    <property type="entry name" value="LeuA_type1"/>
    <property type="match status" value="1"/>
</dbReference>
<evidence type="ECO:0000256" key="11">
    <source>
        <dbReference type="HAMAP-Rule" id="MF_01025"/>
    </source>
</evidence>
<name>A0A1J5DZ17_9BACT</name>